<keyword evidence="6" id="KW-0378">Hydrolase</keyword>
<evidence type="ECO:0000256" key="11">
    <source>
        <dbReference type="ARBA" id="ARBA00023157"/>
    </source>
</evidence>
<feature type="domain" description="Peptidase metallopeptidase" evidence="16">
    <location>
        <begin position="4"/>
        <end position="136"/>
    </location>
</feature>
<feature type="binding site" evidence="14">
    <location>
        <position position="214"/>
    </location>
    <ligand>
        <name>Ca(2+)</name>
        <dbReference type="ChEBI" id="CHEBI:29108"/>
        <label>5</label>
    </ligand>
</feature>
<feature type="binding site" evidence="14">
    <location>
        <position position="74"/>
    </location>
    <ligand>
        <name>Ca(2+)</name>
        <dbReference type="ChEBI" id="CHEBI:29108"/>
        <label>1</label>
    </ligand>
</feature>
<dbReference type="Pfam" id="PF00413">
    <property type="entry name" value="Peptidase_M10"/>
    <property type="match status" value="1"/>
</dbReference>
<feature type="binding site" evidence="14">
    <location>
        <position position="306"/>
    </location>
    <ligand>
        <name>Ca(2+)</name>
        <dbReference type="ChEBI" id="CHEBI:29108"/>
        <label>4</label>
    </ligand>
</feature>
<keyword evidence="3 13" id="KW-0479">Metal-binding</keyword>
<name>A0A3B3QPV8_9TELE</name>
<sequence>SMPIEVLYIFRLHSLRPEHIMSAKRNQSRFVSCVESSWLRHGDVFPFDGPGGVLAHAFFPGTPRQGEIHFDADENWTVRKSSGMDLLNTATHEFGHVLGLHHSMDPEAVMSSFYTFSDPFTLTEDDKQGIQALYGTPTIVRPNVMETNEITPSKVTDPPDACHTDFDAVSVIRGELFFFKSSYVWRLRDGHLQTGYPALAAYQWAGFPKRIDAAFEDIFGMIWFFQGHNFWVYNAESRVRGPESVKSLGVPVSDIQATFTWSKTKDRRTYFFKDDKYWIFDPSNKMVESPHPYSTQNWRGFPSNIDAAFQDQQGYANVLSGRQYWKFDPVKKNVLEGYPRYIGVDFFGC</sequence>
<dbReference type="InterPro" id="IPR033739">
    <property type="entry name" value="M10A_MMP"/>
</dbReference>
<dbReference type="SMART" id="SM00120">
    <property type="entry name" value="HX"/>
    <property type="match status" value="4"/>
</dbReference>
<feature type="binding site" evidence="13">
    <location>
        <position position="102"/>
    </location>
    <ligand>
        <name>Zn(2+)</name>
        <dbReference type="ChEBI" id="CHEBI:29105"/>
        <label>2</label>
        <note>catalytic</note>
    </ligand>
</feature>
<feature type="binding site" evidence="14">
    <location>
        <position position="48"/>
    </location>
    <ligand>
        <name>Ca(2+)</name>
        <dbReference type="ChEBI" id="CHEBI:29108"/>
        <label>3</label>
    </ligand>
</feature>
<dbReference type="FunFam" id="2.110.10.10:FF:000005">
    <property type="entry name" value="Stromelysin-3 preproprotein"/>
    <property type="match status" value="1"/>
</dbReference>
<evidence type="ECO:0000256" key="6">
    <source>
        <dbReference type="ARBA" id="ARBA00022801"/>
    </source>
</evidence>
<dbReference type="InterPro" id="IPR006026">
    <property type="entry name" value="Peptidase_Metallo"/>
</dbReference>
<feature type="repeat" description="Hemopexin" evidence="15">
    <location>
        <begin position="208"/>
        <end position="250"/>
    </location>
</feature>
<dbReference type="InterPro" id="IPR000585">
    <property type="entry name" value="Hemopexin-like_dom"/>
</dbReference>
<evidence type="ECO:0000256" key="5">
    <source>
        <dbReference type="ARBA" id="ARBA00022737"/>
    </source>
</evidence>
<feature type="binding site" evidence="14">
    <location>
        <position position="212"/>
    </location>
    <ligand>
        <name>Ca(2+)</name>
        <dbReference type="ChEBI" id="CHEBI:29108"/>
        <label>4</label>
    </ligand>
</feature>
<dbReference type="GO" id="GO:0006508">
    <property type="term" value="P:proteolysis"/>
    <property type="evidence" value="ECO:0007669"/>
    <property type="project" value="UniProtKB-KW"/>
</dbReference>
<evidence type="ECO:0000256" key="7">
    <source>
        <dbReference type="ARBA" id="ARBA00022833"/>
    </source>
</evidence>
<keyword evidence="18" id="KW-1185">Reference proteome</keyword>
<dbReference type="PRINTS" id="PR00138">
    <property type="entry name" value="MATRIXIN"/>
</dbReference>
<evidence type="ECO:0000256" key="1">
    <source>
        <dbReference type="ARBA" id="ARBA00010370"/>
    </source>
</evidence>
<evidence type="ECO:0000256" key="12">
    <source>
        <dbReference type="PIRSR" id="PIRSR001191-1"/>
    </source>
</evidence>
<evidence type="ECO:0000256" key="14">
    <source>
        <dbReference type="PIRSR" id="PIRSR621190-2"/>
    </source>
</evidence>
<comment type="cofactor">
    <cofactor evidence="14">
        <name>Ca(2+)</name>
        <dbReference type="ChEBI" id="CHEBI:29108"/>
    </cofactor>
    <text evidence="14">Can bind about 5 Ca(2+) ions per subunit.</text>
</comment>
<feature type="active site" evidence="12">
    <location>
        <position position="93"/>
    </location>
</feature>
<feature type="binding site" evidence="14">
    <location>
        <position position="69"/>
    </location>
    <ligand>
        <name>Zn(2+)</name>
        <dbReference type="ChEBI" id="CHEBI:29105"/>
        <label>1</label>
    </ligand>
</feature>
<dbReference type="InterPro" id="IPR001818">
    <property type="entry name" value="Pept_M10_metallopeptidase"/>
</dbReference>
<dbReference type="CDD" id="cd04278">
    <property type="entry name" value="ZnMc_MMP"/>
    <property type="match status" value="1"/>
</dbReference>
<feature type="binding site" evidence="14">
    <location>
        <position position="56"/>
    </location>
    <ligand>
        <name>Zn(2+)</name>
        <dbReference type="ChEBI" id="CHEBI:29105"/>
        <label>1</label>
    </ligand>
</feature>
<dbReference type="Gene3D" id="2.110.10.10">
    <property type="entry name" value="Hemopexin-like domain"/>
    <property type="match status" value="1"/>
</dbReference>
<dbReference type="GO" id="GO:0004222">
    <property type="term" value="F:metalloendopeptidase activity"/>
    <property type="evidence" value="ECO:0007669"/>
    <property type="project" value="InterPro"/>
</dbReference>
<dbReference type="Proteomes" id="UP000261540">
    <property type="component" value="Unplaced"/>
</dbReference>
<feature type="binding site" evidence="13">
    <location>
        <position position="92"/>
    </location>
    <ligand>
        <name>Zn(2+)</name>
        <dbReference type="ChEBI" id="CHEBI:29105"/>
        <label>2</label>
        <note>catalytic</note>
    </ligand>
</feature>
<dbReference type="GO" id="GO:0031012">
    <property type="term" value="C:extracellular matrix"/>
    <property type="evidence" value="ECO:0007669"/>
    <property type="project" value="InterPro"/>
</dbReference>
<evidence type="ECO:0000256" key="13">
    <source>
        <dbReference type="PIRSR" id="PIRSR001191-2"/>
    </source>
</evidence>
<proteinExistence type="inferred from homology"/>
<evidence type="ECO:0000256" key="2">
    <source>
        <dbReference type="ARBA" id="ARBA00022670"/>
    </source>
</evidence>
<evidence type="ECO:0000256" key="15">
    <source>
        <dbReference type="PROSITE-ProRule" id="PRU01011"/>
    </source>
</evidence>
<dbReference type="Ensembl" id="ENSPKIT00000031677.1">
    <property type="protein sequence ID" value="ENSPKIP00000007615.1"/>
    <property type="gene ID" value="ENSPKIG00000023417.1"/>
</dbReference>
<evidence type="ECO:0000313" key="17">
    <source>
        <dbReference type="Ensembl" id="ENSPKIP00000007615.1"/>
    </source>
</evidence>
<reference evidence="17" key="1">
    <citation type="submission" date="2025-08" db="UniProtKB">
        <authorList>
            <consortium name="Ensembl"/>
        </authorList>
    </citation>
    <scope>IDENTIFICATION</scope>
</reference>
<dbReference type="PROSITE" id="PS00024">
    <property type="entry name" value="HEMOPEXIN"/>
    <property type="match status" value="1"/>
</dbReference>
<dbReference type="InterPro" id="IPR024079">
    <property type="entry name" value="MetalloPept_cat_dom_sf"/>
</dbReference>
<dbReference type="Gene3D" id="3.40.390.10">
    <property type="entry name" value="Collagenase (Catalytic Domain)"/>
    <property type="match status" value="1"/>
</dbReference>
<dbReference type="InterPro" id="IPR021190">
    <property type="entry name" value="Pept_M10A"/>
</dbReference>
<feature type="repeat" description="Hemopexin" evidence="15">
    <location>
        <begin position="302"/>
        <end position="349"/>
    </location>
</feature>
<keyword evidence="7 13" id="KW-0862">Zinc</keyword>
<evidence type="ECO:0000256" key="8">
    <source>
        <dbReference type="ARBA" id="ARBA00022837"/>
    </source>
</evidence>
<dbReference type="InterPro" id="IPR036375">
    <property type="entry name" value="Hemopexin-like_dom_sf"/>
</dbReference>
<dbReference type="InterPro" id="IPR018487">
    <property type="entry name" value="Hemopexin-like_repeat"/>
</dbReference>
<dbReference type="SMART" id="SM00235">
    <property type="entry name" value="ZnMc"/>
    <property type="match status" value="1"/>
</dbReference>
<evidence type="ECO:0000256" key="3">
    <source>
        <dbReference type="ARBA" id="ARBA00022723"/>
    </source>
</evidence>
<comment type="similarity">
    <text evidence="1">Belongs to the peptidase M10A family.</text>
</comment>
<comment type="cofactor">
    <cofactor evidence="14">
        <name>Zn(2+)</name>
        <dbReference type="ChEBI" id="CHEBI:29105"/>
    </cofactor>
    <text evidence="14">Binds 2 Zn(2+) ions per subunit.</text>
</comment>
<keyword evidence="11" id="KW-1015">Disulfide bond</keyword>
<keyword evidence="4" id="KW-0732">Signal</keyword>
<evidence type="ECO:0000256" key="10">
    <source>
        <dbReference type="ARBA" id="ARBA00023145"/>
    </source>
</evidence>
<feature type="binding site" evidence="14">
    <location>
        <position position="74"/>
    </location>
    <ligand>
        <name>Ca(2+)</name>
        <dbReference type="ChEBI" id="CHEBI:29108"/>
        <label>3</label>
    </ligand>
</feature>
<reference evidence="17" key="2">
    <citation type="submission" date="2025-09" db="UniProtKB">
        <authorList>
            <consortium name="Ensembl"/>
        </authorList>
    </citation>
    <scope>IDENTIFICATION</scope>
</reference>
<keyword evidence="8 14" id="KW-0106">Calcium</keyword>
<feature type="binding site" evidence="14">
    <location>
        <position position="110"/>
    </location>
    <ligand>
        <name>Zn(2+)</name>
        <dbReference type="ChEBI" id="CHEBI:29105"/>
        <label>2</label>
        <note>catalytic</note>
    </ligand>
</feature>
<dbReference type="PROSITE" id="PS51642">
    <property type="entry name" value="HEMOPEXIN_2"/>
    <property type="match status" value="4"/>
</dbReference>
<dbReference type="SUPFAM" id="SSF55486">
    <property type="entry name" value="Metalloproteases ('zincins'), catalytic domain"/>
    <property type="match status" value="1"/>
</dbReference>
<dbReference type="PANTHER" id="PTHR10201">
    <property type="entry name" value="MATRIX METALLOPROTEINASE"/>
    <property type="match status" value="1"/>
</dbReference>
<dbReference type="SUPFAM" id="SSF50923">
    <property type="entry name" value="Hemopexin-like domain"/>
    <property type="match status" value="1"/>
</dbReference>
<keyword evidence="10" id="KW-0865">Zymogen</keyword>
<dbReference type="GO" id="GO:0030574">
    <property type="term" value="P:collagen catabolic process"/>
    <property type="evidence" value="ECO:0007669"/>
    <property type="project" value="TreeGrafter"/>
</dbReference>
<organism evidence="17 18">
    <name type="scientific">Paramormyrops kingsleyae</name>
    <dbReference type="NCBI Taxonomy" id="1676925"/>
    <lineage>
        <taxon>Eukaryota</taxon>
        <taxon>Metazoa</taxon>
        <taxon>Chordata</taxon>
        <taxon>Craniata</taxon>
        <taxon>Vertebrata</taxon>
        <taxon>Euteleostomi</taxon>
        <taxon>Actinopterygii</taxon>
        <taxon>Neopterygii</taxon>
        <taxon>Teleostei</taxon>
        <taxon>Osteoglossocephala</taxon>
        <taxon>Osteoglossomorpha</taxon>
        <taxon>Osteoglossiformes</taxon>
        <taxon>Mormyridae</taxon>
        <taxon>Paramormyrops</taxon>
    </lineage>
</organism>
<dbReference type="GO" id="GO:0030198">
    <property type="term" value="P:extracellular matrix organization"/>
    <property type="evidence" value="ECO:0007669"/>
    <property type="project" value="TreeGrafter"/>
</dbReference>
<dbReference type="GO" id="GO:0008270">
    <property type="term" value="F:zinc ion binding"/>
    <property type="evidence" value="ECO:0007669"/>
    <property type="project" value="InterPro"/>
</dbReference>
<dbReference type="GeneTree" id="ENSGT00940000156340"/>
<accession>A0A3B3QPV8</accession>
<feature type="repeat" description="Hemopexin" evidence="15">
    <location>
        <begin position="252"/>
        <end position="301"/>
    </location>
</feature>
<dbReference type="AlphaFoldDB" id="A0A3B3QPV8"/>
<feature type="binding site" evidence="13">
    <location>
        <position position="96"/>
    </location>
    <ligand>
        <name>Zn(2+)</name>
        <dbReference type="ChEBI" id="CHEBI:29105"/>
        <label>2</label>
        <note>catalytic</note>
    </ligand>
</feature>
<feature type="binding site" evidence="14">
    <location>
        <position position="49"/>
    </location>
    <ligand>
        <name>Ca(2+)</name>
        <dbReference type="ChEBI" id="CHEBI:29108"/>
        <label>3</label>
    </ligand>
</feature>
<dbReference type="PIRSF" id="PIRSF001191">
    <property type="entry name" value="Peptidase_M10A_matrix"/>
    <property type="match status" value="1"/>
</dbReference>
<dbReference type="PANTHER" id="PTHR10201:SF20">
    <property type="entry name" value="STROMELYSIN-3"/>
    <property type="match status" value="1"/>
</dbReference>
<protein>
    <submittedName>
        <fullName evidence="17">Matrix metallopeptidase 11a</fullName>
    </submittedName>
</protein>
<feature type="binding site" evidence="14">
    <location>
        <position position="71"/>
    </location>
    <ligand>
        <name>Ca(2+)</name>
        <dbReference type="ChEBI" id="CHEBI:29108"/>
        <label>3</label>
    </ligand>
</feature>
<feature type="binding site" evidence="14">
    <location>
        <position position="43"/>
    </location>
    <ligand>
        <name>Zn(2+)</name>
        <dbReference type="ChEBI" id="CHEBI:29105"/>
        <label>1</label>
    </ligand>
</feature>
<evidence type="ECO:0000259" key="16">
    <source>
        <dbReference type="SMART" id="SM00235"/>
    </source>
</evidence>
<dbReference type="GO" id="GO:0005615">
    <property type="term" value="C:extracellular space"/>
    <property type="evidence" value="ECO:0007669"/>
    <property type="project" value="TreeGrafter"/>
</dbReference>
<evidence type="ECO:0000256" key="4">
    <source>
        <dbReference type="ARBA" id="ARBA00022729"/>
    </source>
</evidence>
<keyword evidence="2" id="KW-0645">Protease</keyword>
<keyword evidence="9" id="KW-0482">Metalloprotease</keyword>
<evidence type="ECO:0000256" key="9">
    <source>
        <dbReference type="ARBA" id="ARBA00023049"/>
    </source>
</evidence>
<feature type="binding site" evidence="14">
    <location>
        <position position="41"/>
    </location>
    <ligand>
        <name>Zn(2+)</name>
        <dbReference type="ChEBI" id="CHEBI:29105"/>
        <label>1</label>
    </ligand>
</feature>
<dbReference type="CDD" id="cd00094">
    <property type="entry name" value="HX"/>
    <property type="match status" value="1"/>
</dbReference>
<feature type="binding site" evidence="14">
    <location>
        <position position="167"/>
    </location>
    <ligand>
        <name>Ca(2+)</name>
        <dbReference type="ChEBI" id="CHEBI:29108"/>
        <label>4</label>
    </ligand>
</feature>
<feature type="repeat" description="Hemopexin" evidence="15">
    <location>
        <begin position="163"/>
        <end position="207"/>
    </location>
</feature>
<dbReference type="InterPro" id="IPR018486">
    <property type="entry name" value="Hemopexin_CS"/>
</dbReference>
<keyword evidence="5" id="KW-0677">Repeat</keyword>
<evidence type="ECO:0000313" key="18">
    <source>
        <dbReference type="Proteomes" id="UP000261540"/>
    </source>
</evidence>
<dbReference type="Pfam" id="PF00045">
    <property type="entry name" value="Hemopexin"/>
    <property type="match status" value="4"/>
</dbReference>